<dbReference type="Pfam" id="PF00395">
    <property type="entry name" value="SLH"/>
    <property type="match status" value="3"/>
</dbReference>
<feature type="compositionally biased region" description="Low complexity" evidence="2">
    <location>
        <begin position="1238"/>
        <end position="1255"/>
    </location>
</feature>
<dbReference type="GO" id="GO:0004181">
    <property type="term" value="F:metallocarboxypeptidase activity"/>
    <property type="evidence" value="ECO:0007669"/>
    <property type="project" value="InterPro"/>
</dbReference>
<dbReference type="PROSITE" id="PS52035">
    <property type="entry name" value="PEPTIDASE_M14"/>
    <property type="match status" value="1"/>
</dbReference>
<protein>
    <recommendedName>
        <fullName evidence="7">Peptidase M28</fullName>
    </recommendedName>
</protein>
<accession>A0A2W1L380</accession>
<dbReference type="Pfam" id="PF00246">
    <property type="entry name" value="Peptidase_M14"/>
    <property type="match status" value="1"/>
</dbReference>
<evidence type="ECO:0000259" key="4">
    <source>
        <dbReference type="PROSITE" id="PS52035"/>
    </source>
</evidence>
<sequence length="1459" mass="157479">MISSIAPAAFAQEVTGQPGAAAPEQEVNIPNTGIFYPVVPDEASVPGRVYGSSALAHVITISEQIGTRTAGSFEEIKARDYIAAEFAKYGYAVDQQAFSYVRNGNTINSTNVIATKPGTSSKTIIVGAHYDSVATAKGADDNASGVGVMLEAAEWLAKEHTAYTLKFIAFGAEEEGLRGSKAYVAGMTDEEKANTVVMINLDSLAAGDFMYLYGDEGREGFARDQGLAIAEREGLNVTTNPGENPEYPAGTTGDWSDHAPFKAAGIPYAYMEATNWSLGDKDGYTQTEQDGAIWHTEKDNLMYLMLNYPERVEERLSTFTELLTKLLLELHEPQKLQLSTSKVSMTEKRTVDVTFTLPAGVKLEELSWTYGGKAFSEWKKWLPASDSSPAGYKGDPFITLEGTPVVNGNTVTAKITFDLVYNNKTALNGSPYRELYPERMGTKELAVTGPNGTVVGSASVKMVPYDSYHTYDEIKPAIDEITAAAKQGRYIETRVLGQSVQGRDIYFTIMAKDEASVKQYVEQTLPAMINDPAGLQAKIRSGELTDYKVPIWLNNIHPDEAPGVDVILNFFRTMATEDYVSYKPSATAEDITLHMDEVLEDAIFLFNYTENPDGRYLNTRANANGFDLNRDNSYQTQPETQIVAAEVAKWSPLSFLDMHGFVSSFLIEPCTPPHDPNMEFDLLIDSMVEQATAMGEAGIANTTYDKYHIPYLEAQKLAADPSYESPGYPTGWDDASPAYTAVYAMHHGALGHTLEIPDLNEESTKALYYTSLAATNYVIQNKEKLFLNQLEVYKRGIEGVDSPSVDEHLVNAKNEAVGRPRAEGESFFPDYYVLPVSDSLQKNPLEAYRMVQYLIRNGVKVEQSTTAVSAAGISYPAGTYVVNMKQAKRGYANLVLYDGIDVSDFSEMYADIVQSFSYMRGFDRYIVREANVFSGKTNAVTSVTIPATAQVAAAGSYVIKNTNNDAVKAVNELLAAGKPVSMLYAGGTGYEKGDFVVSGADLNAISAKYFLEVTPFTGNVSTSAQSLRKASVAASGVPAYVLRGLGFTVTTSTNDADVLVNLGSKALVSGGKPYIGYGYSAMNAVKSWTVLPNFDFVSTGLVQTGANSYYNNPYEGLFETKMSQSSVITAPYAESDHMYTVSGSYIKTVPTGGKTIASVSGDSDFFVAGWWPGHEAAQGQVMAFTYRQNGVNVTIFGNDLTNRAHPQHQFRLLANAIYASLLSEDLPGSPSAGGGGYVPPVTAPGTTAPGTETPAAPAPGTPAEPSKPASPAAPQFKDLGPVEAWAAEAIAELAARGIISGTSEGSFSPLKEVTRAEFLTMLVRTLNLEVEGKTAAFSDVKKTDWYSSYIAAAVEAGLASGIGGGKFDPKRSITREEMAIMGANALKKMKEVQIPDVDGALAKFKDKDKLASYSKESVAILTESGVVNGMTATTFQPKGKANRAQAAVIIKRMLDLQDQ</sequence>
<evidence type="ECO:0000313" key="6">
    <source>
        <dbReference type="Proteomes" id="UP000249522"/>
    </source>
</evidence>
<dbReference type="InterPro" id="IPR007484">
    <property type="entry name" value="Peptidase_M28"/>
</dbReference>
<dbReference type="InterPro" id="IPR001119">
    <property type="entry name" value="SLH_dom"/>
</dbReference>
<dbReference type="EMBL" id="QKRB01000056">
    <property type="protein sequence ID" value="PZD93796.1"/>
    <property type="molecule type" value="Genomic_DNA"/>
</dbReference>
<evidence type="ECO:0000256" key="2">
    <source>
        <dbReference type="SAM" id="MobiDB-lite"/>
    </source>
</evidence>
<proteinExistence type="inferred from homology"/>
<evidence type="ECO:0000313" key="5">
    <source>
        <dbReference type="EMBL" id="PZD93796.1"/>
    </source>
</evidence>
<dbReference type="Proteomes" id="UP000249522">
    <property type="component" value="Unassembled WGS sequence"/>
</dbReference>
<feature type="region of interest" description="Disordered" evidence="2">
    <location>
        <begin position="1229"/>
        <end position="1275"/>
    </location>
</feature>
<evidence type="ECO:0000256" key="1">
    <source>
        <dbReference type="PROSITE-ProRule" id="PRU01379"/>
    </source>
</evidence>
<dbReference type="GO" id="GO:0006508">
    <property type="term" value="P:proteolysis"/>
    <property type="evidence" value="ECO:0007669"/>
    <property type="project" value="InterPro"/>
</dbReference>
<dbReference type="Gene3D" id="3.40.630.10">
    <property type="entry name" value="Zn peptidases"/>
    <property type="match status" value="2"/>
</dbReference>
<comment type="caution">
    <text evidence="5">The sequence shown here is derived from an EMBL/GenBank/DDBJ whole genome shotgun (WGS) entry which is preliminary data.</text>
</comment>
<dbReference type="PANTHER" id="PTHR12147">
    <property type="entry name" value="METALLOPEPTIDASE M28 FAMILY MEMBER"/>
    <property type="match status" value="1"/>
</dbReference>
<feature type="domain" description="SLH" evidence="3">
    <location>
        <begin position="1401"/>
        <end position="1459"/>
    </location>
</feature>
<dbReference type="CDD" id="cd06244">
    <property type="entry name" value="M14-like"/>
    <property type="match status" value="1"/>
</dbReference>
<dbReference type="Pfam" id="PF04389">
    <property type="entry name" value="Peptidase_M28"/>
    <property type="match status" value="1"/>
</dbReference>
<feature type="domain" description="SLH" evidence="3">
    <location>
        <begin position="1337"/>
        <end position="1396"/>
    </location>
</feature>
<organism evidence="5 6">
    <name type="scientific">Paenibacillus sambharensis</name>
    <dbReference type="NCBI Taxonomy" id="1803190"/>
    <lineage>
        <taxon>Bacteria</taxon>
        <taxon>Bacillati</taxon>
        <taxon>Bacillota</taxon>
        <taxon>Bacilli</taxon>
        <taxon>Bacillales</taxon>
        <taxon>Paenibacillaceae</taxon>
        <taxon>Paenibacillus</taxon>
    </lineage>
</organism>
<dbReference type="SUPFAM" id="SSF53187">
    <property type="entry name" value="Zn-dependent exopeptidases"/>
    <property type="match status" value="2"/>
</dbReference>
<evidence type="ECO:0008006" key="7">
    <source>
        <dbReference type="Google" id="ProtNLM"/>
    </source>
</evidence>
<keyword evidence="6" id="KW-1185">Reference proteome</keyword>
<feature type="active site" description="Proton donor/acceptor" evidence="1">
    <location>
        <position position="755"/>
    </location>
</feature>
<dbReference type="OrthoDB" id="9758209at2"/>
<comment type="similarity">
    <text evidence="1">Belongs to the peptidase M14 family.</text>
</comment>
<dbReference type="PROSITE" id="PS51272">
    <property type="entry name" value="SLH"/>
    <property type="match status" value="3"/>
</dbReference>
<feature type="domain" description="Peptidase M14" evidence="4">
    <location>
        <begin position="467"/>
        <end position="782"/>
    </location>
</feature>
<dbReference type="PANTHER" id="PTHR12147:SF26">
    <property type="entry name" value="PEPTIDASE M28 DOMAIN-CONTAINING PROTEIN"/>
    <property type="match status" value="1"/>
</dbReference>
<dbReference type="InterPro" id="IPR000834">
    <property type="entry name" value="Peptidase_M14"/>
</dbReference>
<dbReference type="SMART" id="SM00631">
    <property type="entry name" value="Zn_pept"/>
    <property type="match status" value="1"/>
</dbReference>
<reference evidence="5 6" key="1">
    <citation type="submission" date="2018-06" db="EMBL/GenBank/DDBJ databases">
        <title>Paenibacillus imtechensis sp. nov.</title>
        <authorList>
            <person name="Pinnaka A.K."/>
            <person name="Singh H."/>
            <person name="Kaur M."/>
        </authorList>
    </citation>
    <scope>NUCLEOTIDE SEQUENCE [LARGE SCALE GENOMIC DNA]</scope>
    <source>
        <strain evidence="5 6">SMB1</strain>
    </source>
</reference>
<feature type="compositionally biased region" description="Low complexity" evidence="2">
    <location>
        <begin position="1263"/>
        <end position="1274"/>
    </location>
</feature>
<dbReference type="GO" id="GO:0008270">
    <property type="term" value="F:zinc ion binding"/>
    <property type="evidence" value="ECO:0007669"/>
    <property type="project" value="InterPro"/>
</dbReference>
<name>A0A2W1L380_9BACL</name>
<dbReference type="InterPro" id="IPR045175">
    <property type="entry name" value="M28_fam"/>
</dbReference>
<evidence type="ECO:0000259" key="3">
    <source>
        <dbReference type="PROSITE" id="PS51272"/>
    </source>
</evidence>
<feature type="domain" description="SLH" evidence="3">
    <location>
        <begin position="1273"/>
        <end position="1336"/>
    </location>
</feature>
<gene>
    <name evidence="5" type="ORF">DNH61_21555</name>
</gene>